<reference evidence="1 2" key="1">
    <citation type="submission" date="2018-07" db="EMBL/GenBank/DDBJ databases">
        <title>Genomic Encyclopedia of Type Strains, Phase IV (KMG-IV): sequencing the most valuable type-strain genomes for metagenomic binning, comparative biology and taxonomic classification.</title>
        <authorList>
            <person name="Goeker M."/>
        </authorList>
    </citation>
    <scope>NUCLEOTIDE SEQUENCE [LARGE SCALE GENOMIC DNA]</scope>
    <source>
        <strain evidence="1 2">DSM 21410</strain>
    </source>
</reference>
<evidence type="ECO:0000313" key="2">
    <source>
        <dbReference type="Proteomes" id="UP000253517"/>
    </source>
</evidence>
<proteinExistence type="predicted"/>
<dbReference type="EMBL" id="QPJS01000001">
    <property type="protein sequence ID" value="RCX05141.1"/>
    <property type="molecule type" value="Genomic_DNA"/>
</dbReference>
<dbReference type="Proteomes" id="UP000253517">
    <property type="component" value="Unassembled WGS sequence"/>
</dbReference>
<evidence type="ECO:0008006" key="3">
    <source>
        <dbReference type="Google" id="ProtNLM"/>
    </source>
</evidence>
<protein>
    <recommendedName>
        <fullName evidence="3">G8 domain-containing protein</fullName>
    </recommendedName>
</protein>
<sequence>METSGEPRTITSVTTSQPLTDVYPGNLTVTINLSGTPASDEYYYLRWTTDNFLTNNIAAFTILGSTGTATIAVLPNQNIDFYIFSSSISSISSGKNSLFYDLRTIHFNNNGGSNYTCTIKPAYRTVSTAGTYNFNMASAWRGGVVPLASARIEIEPGVSINASYQTLTLDSIELLGSGASFDATGTQITMVNNAALIVPSGTSFTSDFSTSIEFAGTGRIPNALTLNGTIIINDELILSPGVVFNDELQIKTGGFVSSNAPVWGSNSTLAYHATTYTPGLEWSHTGSGTIGTTPGYPNNVNVGDGLNATTVNFNNLDRAMEGTLFVNTSSTFNFNNTTIAADLLTKGLNLWGTIHMNNSNRKIISMGDVVINSGGELNLSSVIGGDLEIRSGGII</sequence>
<name>A0A369A7N3_9FLAO</name>
<accession>A0A369A7N3</accession>
<dbReference type="RefSeq" id="WP_125039369.1">
    <property type="nucleotide sequence ID" value="NZ_BHZF01000001.1"/>
</dbReference>
<keyword evidence="2" id="KW-1185">Reference proteome</keyword>
<comment type="caution">
    <text evidence="1">The sequence shown here is derived from an EMBL/GenBank/DDBJ whole genome shotgun (WGS) entry which is preliminary data.</text>
</comment>
<evidence type="ECO:0000313" key="1">
    <source>
        <dbReference type="EMBL" id="RCX05141.1"/>
    </source>
</evidence>
<gene>
    <name evidence="1" type="ORF">DES35_101424</name>
</gene>
<dbReference type="AlphaFoldDB" id="A0A369A7N3"/>
<organism evidence="1 2">
    <name type="scientific">Schleiferia thermophila</name>
    <dbReference type="NCBI Taxonomy" id="884107"/>
    <lineage>
        <taxon>Bacteria</taxon>
        <taxon>Pseudomonadati</taxon>
        <taxon>Bacteroidota</taxon>
        <taxon>Flavobacteriia</taxon>
        <taxon>Flavobacteriales</taxon>
        <taxon>Schleiferiaceae</taxon>
        <taxon>Schleiferia</taxon>
    </lineage>
</organism>